<proteinExistence type="predicted"/>
<evidence type="ECO:0000259" key="4">
    <source>
        <dbReference type="PROSITE" id="PS50987"/>
    </source>
</evidence>
<dbReference type="GO" id="GO:0003677">
    <property type="term" value="F:DNA binding"/>
    <property type="evidence" value="ECO:0007669"/>
    <property type="project" value="UniProtKB-KW"/>
</dbReference>
<dbReference type="NCBIfam" id="NF033788">
    <property type="entry name" value="HTH_metalloreg"/>
    <property type="match status" value="1"/>
</dbReference>
<dbReference type="SUPFAM" id="SSF46785">
    <property type="entry name" value="Winged helix' DNA-binding domain"/>
    <property type="match status" value="1"/>
</dbReference>
<dbReference type="EMBL" id="NIPW01000015">
    <property type="protein sequence ID" value="OWJ77869.1"/>
    <property type="molecule type" value="Genomic_DNA"/>
</dbReference>
<dbReference type="GO" id="GO:0003700">
    <property type="term" value="F:DNA-binding transcription factor activity"/>
    <property type="evidence" value="ECO:0007669"/>
    <property type="project" value="InterPro"/>
</dbReference>
<accession>A0A212ABA0</accession>
<organism evidence="5 6">
    <name type="scientific">Haematobacter genomosp. 1</name>
    <dbReference type="NCBI Taxonomy" id="366618"/>
    <lineage>
        <taxon>Bacteria</taxon>
        <taxon>Pseudomonadati</taxon>
        <taxon>Pseudomonadota</taxon>
        <taxon>Alphaproteobacteria</taxon>
        <taxon>Rhodobacterales</taxon>
        <taxon>Paracoccaceae</taxon>
        <taxon>Haematobacter</taxon>
    </lineage>
</organism>
<dbReference type="CDD" id="cd00090">
    <property type="entry name" value="HTH_ARSR"/>
    <property type="match status" value="1"/>
</dbReference>
<keyword evidence="2" id="KW-0238">DNA-binding</keyword>
<dbReference type="PROSITE" id="PS50987">
    <property type="entry name" value="HTH_ARSR_2"/>
    <property type="match status" value="1"/>
</dbReference>
<dbReference type="OrthoDB" id="194599at2"/>
<dbReference type="SMART" id="SM00418">
    <property type="entry name" value="HTH_ARSR"/>
    <property type="match status" value="1"/>
</dbReference>
<evidence type="ECO:0000256" key="3">
    <source>
        <dbReference type="ARBA" id="ARBA00023163"/>
    </source>
</evidence>
<gene>
    <name evidence="5" type="ORF">CDV49_10110</name>
</gene>
<keyword evidence="3" id="KW-0804">Transcription</keyword>
<evidence type="ECO:0000256" key="2">
    <source>
        <dbReference type="ARBA" id="ARBA00023125"/>
    </source>
</evidence>
<dbReference type="Proteomes" id="UP000196878">
    <property type="component" value="Unassembled WGS sequence"/>
</dbReference>
<dbReference type="Pfam" id="PF01022">
    <property type="entry name" value="HTH_5"/>
    <property type="match status" value="1"/>
</dbReference>
<dbReference type="InterPro" id="IPR001845">
    <property type="entry name" value="HTH_ArsR_DNA-bd_dom"/>
</dbReference>
<keyword evidence="1" id="KW-0805">Transcription regulation</keyword>
<feature type="domain" description="HTH arsR-type" evidence="4">
    <location>
        <begin position="8"/>
        <end position="102"/>
    </location>
</feature>
<dbReference type="InterPro" id="IPR051011">
    <property type="entry name" value="Metal_resp_trans_reg"/>
</dbReference>
<reference evidence="5 6" key="1">
    <citation type="submission" date="2016-12" db="EMBL/GenBank/DDBJ databases">
        <title>Comparison of Traditional DNA-DNA Hybridization with In Silico Genomic Analysis.</title>
        <authorList>
            <person name="Nicholson A.C."/>
            <person name="Humrighouse B.W."/>
            <person name="Graziano J."/>
            <person name="Lasker B."/>
            <person name="Whitney A.M."/>
            <person name="Mcquiston J.R."/>
        </authorList>
    </citation>
    <scope>NUCLEOTIDE SEQUENCE [LARGE SCALE GENOMIC DNA]</scope>
    <source>
        <strain evidence="5 6">H2240</strain>
    </source>
</reference>
<keyword evidence="6" id="KW-1185">Reference proteome</keyword>
<dbReference type="PANTHER" id="PTHR43132">
    <property type="entry name" value="ARSENICAL RESISTANCE OPERON REPRESSOR ARSR-RELATED"/>
    <property type="match status" value="1"/>
</dbReference>
<evidence type="ECO:0000313" key="6">
    <source>
        <dbReference type="Proteomes" id="UP000196878"/>
    </source>
</evidence>
<name>A0A212ABA0_9RHOB</name>
<dbReference type="PANTHER" id="PTHR43132:SF2">
    <property type="entry name" value="ARSENICAL RESISTANCE OPERON REPRESSOR ARSR-RELATED"/>
    <property type="match status" value="1"/>
</dbReference>
<comment type="caution">
    <text evidence="5">The sequence shown here is derived from an EMBL/GenBank/DDBJ whole genome shotgun (WGS) entry which is preliminary data.</text>
</comment>
<evidence type="ECO:0000313" key="5">
    <source>
        <dbReference type="EMBL" id="OWJ77869.1"/>
    </source>
</evidence>
<dbReference type="InterPro" id="IPR036390">
    <property type="entry name" value="WH_DNA-bd_sf"/>
</dbReference>
<protein>
    <submittedName>
        <fullName evidence="5">Transcriptional regulator</fullName>
    </submittedName>
</protein>
<dbReference type="AlphaFoldDB" id="A0A212ABA0"/>
<dbReference type="PRINTS" id="PR00778">
    <property type="entry name" value="HTHARSR"/>
</dbReference>
<dbReference type="InterPro" id="IPR036388">
    <property type="entry name" value="WH-like_DNA-bd_sf"/>
</dbReference>
<sequence length="125" mass="14151">MAKVRPEKVCHSVDEASELIKHLANPNRLAVICYLIEAPRSVAELEEDLGISQPTLSQQITQLREAGIITGQRQARSVTYRIRDQRIMPLVHALRMAFAELNDLRMEQRRAAAQTSAEVLPDMFD</sequence>
<evidence type="ECO:0000256" key="1">
    <source>
        <dbReference type="ARBA" id="ARBA00023015"/>
    </source>
</evidence>
<dbReference type="Gene3D" id="1.10.10.10">
    <property type="entry name" value="Winged helix-like DNA-binding domain superfamily/Winged helix DNA-binding domain"/>
    <property type="match status" value="1"/>
</dbReference>
<dbReference type="RefSeq" id="WP_088215418.1">
    <property type="nucleotide sequence ID" value="NZ_NIPW01000015.1"/>
</dbReference>
<dbReference type="InterPro" id="IPR011991">
    <property type="entry name" value="ArsR-like_HTH"/>
</dbReference>